<dbReference type="Proteomes" id="UP001218188">
    <property type="component" value="Unassembled WGS sequence"/>
</dbReference>
<reference evidence="1" key="1">
    <citation type="submission" date="2023-03" db="EMBL/GenBank/DDBJ databases">
        <title>Massive genome expansion in bonnet fungi (Mycena s.s.) driven by repeated elements and novel gene families across ecological guilds.</title>
        <authorList>
            <consortium name="Lawrence Berkeley National Laboratory"/>
            <person name="Harder C.B."/>
            <person name="Miyauchi S."/>
            <person name="Viragh M."/>
            <person name="Kuo A."/>
            <person name="Thoen E."/>
            <person name="Andreopoulos B."/>
            <person name="Lu D."/>
            <person name="Skrede I."/>
            <person name="Drula E."/>
            <person name="Henrissat B."/>
            <person name="Morin E."/>
            <person name="Kohler A."/>
            <person name="Barry K."/>
            <person name="LaButti K."/>
            <person name="Morin E."/>
            <person name="Salamov A."/>
            <person name="Lipzen A."/>
            <person name="Mereny Z."/>
            <person name="Hegedus B."/>
            <person name="Baldrian P."/>
            <person name="Stursova M."/>
            <person name="Weitz H."/>
            <person name="Taylor A."/>
            <person name="Grigoriev I.V."/>
            <person name="Nagy L.G."/>
            <person name="Martin F."/>
            <person name="Kauserud H."/>
        </authorList>
    </citation>
    <scope>NUCLEOTIDE SEQUENCE</scope>
    <source>
        <strain evidence="1">CBHHK200</strain>
    </source>
</reference>
<organism evidence="1 2">
    <name type="scientific">Mycena alexandri</name>
    <dbReference type="NCBI Taxonomy" id="1745969"/>
    <lineage>
        <taxon>Eukaryota</taxon>
        <taxon>Fungi</taxon>
        <taxon>Dikarya</taxon>
        <taxon>Basidiomycota</taxon>
        <taxon>Agaricomycotina</taxon>
        <taxon>Agaricomycetes</taxon>
        <taxon>Agaricomycetidae</taxon>
        <taxon>Agaricales</taxon>
        <taxon>Marasmiineae</taxon>
        <taxon>Mycenaceae</taxon>
        <taxon>Mycena</taxon>
    </lineage>
</organism>
<dbReference type="EMBL" id="JARJCM010000148">
    <property type="protein sequence ID" value="KAJ7025822.1"/>
    <property type="molecule type" value="Genomic_DNA"/>
</dbReference>
<dbReference type="AlphaFoldDB" id="A0AAD6WUH7"/>
<accession>A0AAD6WUH7</accession>
<keyword evidence="2" id="KW-1185">Reference proteome</keyword>
<gene>
    <name evidence="1" type="ORF">C8F04DRAFT_1127202</name>
</gene>
<comment type="caution">
    <text evidence="1">The sequence shown here is derived from an EMBL/GenBank/DDBJ whole genome shotgun (WGS) entry which is preliminary data.</text>
</comment>
<name>A0AAD6WUH7_9AGAR</name>
<proteinExistence type="predicted"/>
<protein>
    <submittedName>
        <fullName evidence="1">Uncharacterized protein</fullName>
    </submittedName>
</protein>
<evidence type="ECO:0000313" key="2">
    <source>
        <dbReference type="Proteomes" id="UP001218188"/>
    </source>
</evidence>
<sequence length="161" mass="18041">MDTEAHPESEFPNMDNTSFASTGGSFFAGSQGFVIKNSIFNSVSHVATSDAPPDIHTITMGDIELRSQLHVDSNEWRVHEDTGIVHHERRRGCVRRVYSAKVGHHKADMTVVMFEGDRAEQVKCSESGECGYITEVLQEWAQNIATYSGLRQAHSPWCRCR</sequence>
<evidence type="ECO:0000313" key="1">
    <source>
        <dbReference type="EMBL" id="KAJ7025822.1"/>
    </source>
</evidence>